<evidence type="ECO:0000256" key="1">
    <source>
        <dbReference type="SAM" id="MobiDB-lite"/>
    </source>
</evidence>
<sequence length="33" mass="3636">MLLTSLSTGVDNNSLSTVKYPRSLPNSSTEEYM</sequence>
<dbReference type="EMBL" id="KN848751">
    <property type="protein sequence ID" value="KIR77488.1"/>
    <property type="molecule type" value="Genomic_DNA"/>
</dbReference>
<evidence type="ECO:0000313" key="3">
    <source>
        <dbReference type="Proteomes" id="UP000054272"/>
    </source>
</evidence>
<reference evidence="2 3" key="1">
    <citation type="submission" date="2015-01" db="EMBL/GenBank/DDBJ databases">
        <title>The Genome Sequence of Cryptococcus gattii EJB2.</title>
        <authorList>
            <consortium name="The Broad Institute Genomics Platform"/>
            <person name="Cuomo C."/>
            <person name="Litvintseva A."/>
            <person name="Chen Y."/>
            <person name="Heitman J."/>
            <person name="Sun S."/>
            <person name="Springer D."/>
            <person name="Dromer F."/>
            <person name="Young S."/>
            <person name="Zeng Q."/>
            <person name="Gargeya S."/>
            <person name="Abouelleil A."/>
            <person name="Alvarado L."/>
            <person name="Chapman S.B."/>
            <person name="Gainer-Dewar J."/>
            <person name="Goldberg J."/>
            <person name="Griggs A."/>
            <person name="Gujja S."/>
            <person name="Hansen M."/>
            <person name="Howarth C."/>
            <person name="Imamovic A."/>
            <person name="Larimer J."/>
            <person name="Murphy C."/>
            <person name="Naylor J."/>
            <person name="Pearson M."/>
            <person name="Priest M."/>
            <person name="Roberts A."/>
            <person name="Saif S."/>
            <person name="Shea T."/>
            <person name="Sykes S."/>
            <person name="Wortman J."/>
            <person name="Nusbaum C."/>
            <person name="Birren B."/>
        </authorList>
    </citation>
    <scope>NUCLEOTIDE SEQUENCE [LARGE SCALE GENOMIC DNA]</scope>
    <source>
        <strain evidence="2 3">EJB2</strain>
    </source>
</reference>
<organism evidence="2 3">
    <name type="scientific">Cryptococcus gattii EJB2</name>
    <dbReference type="NCBI Taxonomy" id="1296103"/>
    <lineage>
        <taxon>Eukaryota</taxon>
        <taxon>Fungi</taxon>
        <taxon>Dikarya</taxon>
        <taxon>Basidiomycota</taxon>
        <taxon>Agaricomycotina</taxon>
        <taxon>Tremellomycetes</taxon>
        <taxon>Tremellales</taxon>
        <taxon>Cryptococcaceae</taxon>
        <taxon>Cryptococcus</taxon>
        <taxon>Cryptococcus gattii species complex</taxon>
    </lineage>
</organism>
<evidence type="ECO:0000313" key="2">
    <source>
        <dbReference type="EMBL" id="KIR77488.1"/>
    </source>
</evidence>
<feature type="region of interest" description="Disordered" evidence="1">
    <location>
        <begin position="1"/>
        <end position="33"/>
    </location>
</feature>
<gene>
    <name evidence="2" type="ORF">I306_05542</name>
</gene>
<proteinExistence type="predicted"/>
<accession>A0ABR5BPA2</accession>
<feature type="compositionally biased region" description="Polar residues" evidence="1">
    <location>
        <begin position="1"/>
        <end position="17"/>
    </location>
</feature>
<feature type="compositionally biased region" description="Polar residues" evidence="1">
    <location>
        <begin position="24"/>
        <end position="33"/>
    </location>
</feature>
<protein>
    <submittedName>
        <fullName evidence="2">Uncharacterized protein</fullName>
    </submittedName>
</protein>
<keyword evidence="3" id="KW-1185">Reference proteome</keyword>
<dbReference type="Proteomes" id="UP000054272">
    <property type="component" value="Unassembled WGS sequence"/>
</dbReference>
<name>A0ABR5BPA2_9TREE</name>